<feature type="domain" description="ELP1 three-helical bundle" evidence="11">
    <location>
        <begin position="1056"/>
        <end position="1148"/>
    </location>
</feature>
<evidence type="ECO:0000256" key="6">
    <source>
        <dbReference type="SAM" id="MobiDB-lite"/>
    </source>
</evidence>
<evidence type="ECO:0000313" key="12">
    <source>
        <dbReference type="EMBL" id="ELA37726.1"/>
    </source>
</evidence>
<dbReference type="Pfam" id="PF23878">
    <property type="entry name" value="TPR_ELP1"/>
    <property type="match status" value="1"/>
</dbReference>
<evidence type="ECO:0000259" key="8">
    <source>
        <dbReference type="Pfam" id="PF23797"/>
    </source>
</evidence>
<dbReference type="Pfam" id="PF23936">
    <property type="entry name" value="HB_ELP1"/>
    <property type="match status" value="1"/>
</dbReference>
<comment type="pathway">
    <text evidence="1">tRNA modification; 5-methoxycarbonylmethyl-2-thiouridine-tRNA biosynthesis.</text>
</comment>
<gene>
    <name evidence="12" type="ORF">CGGC5_2962</name>
</gene>
<dbReference type="GO" id="GO:0002926">
    <property type="term" value="P:tRNA wobble base 5-methoxycarbonylmethyl-2-thiouridinylation"/>
    <property type="evidence" value="ECO:0007669"/>
    <property type="project" value="TreeGrafter"/>
</dbReference>
<feature type="domain" description="ELP1 alpha-solenoid" evidence="10">
    <location>
        <begin position="615"/>
        <end position="815"/>
    </location>
</feature>
<dbReference type="InterPro" id="IPR056169">
    <property type="entry name" value="HB_ELP1"/>
</dbReference>
<name>L2GHI0_COLFN</name>
<evidence type="ECO:0000259" key="9">
    <source>
        <dbReference type="Pfam" id="PF23878"/>
    </source>
</evidence>
<accession>L2GHI0</accession>
<dbReference type="Pfam" id="PF04762">
    <property type="entry name" value="Beta-prop_ELP1_1st"/>
    <property type="match status" value="1"/>
</dbReference>
<evidence type="ECO:0000256" key="5">
    <source>
        <dbReference type="PIRNR" id="PIRNR017233"/>
    </source>
</evidence>
<comment type="subcellular location">
    <subcellularLocation>
        <location evidence="5">Cytoplasm</location>
    </subcellularLocation>
    <subcellularLocation>
        <location evidence="5">Nucleus</location>
    </subcellularLocation>
</comment>
<dbReference type="GO" id="GO:0000049">
    <property type="term" value="F:tRNA binding"/>
    <property type="evidence" value="ECO:0007669"/>
    <property type="project" value="EnsemblFungi"/>
</dbReference>
<evidence type="ECO:0000259" key="11">
    <source>
        <dbReference type="Pfam" id="PF23936"/>
    </source>
</evidence>
<dbReference type="PANTHER" id="PTHR12747">
    <property type="entry name" value="ELONGATOR COMPLEX PROTEIN 1"/>
    <property type="match status" value="1"/>
</dbReference>
<keyword evidence="4" id="KW-0819">tRNA processing</keyword>
<comment type="similarity">
    <text evidence="2 5">Belongs to the ELP1/IKA1 family.</text>
</comment>
<evidence type="ECO:0000259" key="7">
    <source>
        <dbReference type="Pfam" id="PF04762"/>
    </source>
</evidence>
<dbReference type="HOGENOM" id="CLU_001477_0_0_1"/>
<evidence type="ECO:0000259" key="10">
    <source>
        <dbReference type="Pfam" id="PF23925"/>
    </source>
</evidence>
<dbReference type="GO" id="GO:0005829">
    <property type="term" value="C:cytosol"/>
    <property type="evidence" value="ECO:0007669"/>
    <property type="project" value="TreeGrafter"/>
</dbReference>
<dbReference type="InterPro" id="IPR056165">
    <property type="entry name" value="Beta-prop_ELP1_2nd"/>
</dbReference>
<dbReference type="STRING" id="1213859.L2GHI0"/>
<evidence type="ECO:0000256" key="1">
    <source>
        <dbReference type="ARBA" id="ARBA00005043"/>
    </source>
</evidence>
<dbReference type="InterPro" id="IPR056164">
    <property type="entry name" value="Beta-prop_ELP1_1st"/>
</dbReference>
<feature type="domain" description="ELP1 TPR" evidence="9">
    <location>
        <begin position="823"/>
        <end position="987"/>
    </location>
</feature>
<evidence type="ECO:0000256" key="2">
    <source>
        <dbReference type="ARBA" id="ARBA00006086"/>
    </source>
</evidence>
<sequence>MATSGFGLKSHVVASWDAPSPSPVLPADRVVSIHHFSDTLTTCIILEGGDIVTVQEDDGFSGAGDVQIEIVGSIDAGIAAAGWSPDEELLVVVTKEGNAVFMGRTFDPIADVEMTAEDLKLSKHVSVGWGKKETQFQGKGAKALRDPTIPEKTGARLSAGAYVAINSTAGGARRVVRVFSREGVLDSVSEPVDHLEGSLSWRPSGNLIAGIQRLSEKTDVVFFERNGLRHGQFTLRNADGPLSEHEKIRLEWNSDSTVLAVILKDRIQLWTMGNYHWYLKQELPLASEFTGLSWHPEKPLRFAAATIGGVNFAEYIFTVARGSLSPPNDHGSVAVIDGQTVKLTPFRTANVPPPMAWAEPEFPASVVDVAFDPSNSLMAVLHRKGLDVFEWQTKGDRSIRPTELAKVVFDAAGVPLQVAFSSKTECQILASAEGLKVETYAVKASGLSLTNTTQLKPTETIASIFSYEGDSGVEAIAQDRSGKLYRLPSQQAPELLGTQLSTQLPWCEVRDINGRPVALGMTRNGHLYANSKQLAKNVTSFAVTPAHIIFTTNNHFLKFVHLVDPEEMEVPGDDPEIDERCRSIERGARLVTATPTNMNLVLQMPRGNLETIYPRAMVVAGIRQLVDEKNYGRAFAFCRTQRVDMNILYDHQPSQFLSNVGLFLEQLKDISYIDLFLSSLREEDVTQTMYKDTKRSPRSSEPEPVTKSSKSKVNKICDAILKSLAPKKATNLQNIITAHVCKDPPALDDGLTLVSELMQEDEKLAERAVEHICFLVDVNRLYDNALGLYNLDLALLVAQQSQRDPREYLPFIQNLHKLPDLRRKFEIDDHLDRRAKALSHLKALDAFDELQNYVVKHSLYQEALSLYRYDQARHQILTGLYASHLESNSKYRDAGLAYETLQNFSKATSCYRAAGVTCWRECLFAAQQQTPPPSEDAFTELASTLAEALWEGKEYAAAATIHADYLSAPETAVKCLCKGYHFAEALRLIARDRRPDLLPTVFDSGLLRKKAAEDPLAFYEGERPGGHGDIPDDVSVAARMSTNASLFTRYTGKDGSVGTLGTGVSRATSKNRKREEKKRARGRKGTVYEEEYLVNSVRRLVERVEGGAKDEVGRLVFALVRRGMTERARAVEVLMAEVVEGCKAAVREVFNVKEQTEAEAVMGPDGEMWIPSGADAVLQEHLDARAKKLEPPVLGAFQKLTLLGS</sequence>
<organism evidence="12">
    <name type="scientific">Colletotrichum fructicola (strain Nara gc5)</name>
    <name type="common">Anthracnose fungus</name>
    <name type="synonym">Colletotrichum gloeosporioides (strain Nara gc5)</name>
    <dbReference type="NCBI Taxonomy" id="1213859"/>
    <lineage>
        <taxon>Eukaryota</taxon>
        <taxon>Fungi</taxon>
        <taxon>Dikarya</taxon>
        <taxon>Ascomycota</taxon>
        <taxon>Pezizomycotina</taxon>
        <taxon>Sordariomycetes</taxon>
        <taxon>Hypocreomycetidae</taxon>
        <taxon>Glomerellales</taxon>
        <taxon>Glomerellaceae</taxon>
        <taxon>Colletotrichum</taxon>
        <taxon>Colletotrichum gloeosporioides species complex</taxon>
    </lineage>
</organism>
<evidence type="ECO:0000256" key="4">
    <source>
        <dbReference type="ARBA" id="ARBA00022694"/>
    </source>
</evidence>
<dbReference type="GO" id="GO:0006357">
    <property type="term" value="P:regulation of transcription by RNA polymerase II"/>
    <property type="evidence" value="ECO:0007669"/>
    <property type="project" value="EnsemblFungi"/>
</dbReference>
<feature type="domain" description="ELP1 first N-terminal beta-propeller" evidence="7">
    <location>
        <begin position="11"/>
        <end position="297"/>
    </location>
</feature>
<dbReference type="InterPro" id="IPR006849">
    <property type="entry name" value="Elp1"/>
</dbReference>
<feature type="domain" description="ELP1 N-terminal second beta-propeller" evidence="8">
    <location>
        <begin position="335"/>
        <end position="591"/>
    </location>
</feature>
<dbReference type="Pfam" id="PF23925">
    <property type="entry name" value="A-sol_ELP1"/>
    <property type="match status" value="1"/>
</dbReference>
<feature type="compositionally biased region" description="Basic and acidic residues" evidence="6">
    <location>
        <begin position="691"/>
        <end position="701"/>
    </location>
</feature>
<dbReference type="GO" id="GO:0042802">
    <property type="term" value="F:identical protein binding"/>
    <property type="evidence" value="ECO:0007669"/>
    <property type="project" value="EnsemblFungi"/>
</dbReference>
<dbReference type="UniPathway" id="UPA00988"/>
<comment type="function">
    <text evidence="5">Component of the elongator complex which is required for multiple tRNA modifications, including mcm5U (5-methoxycarbonylmethyl uridine), mcm5s2U (5-methoxycarbonylmethyl-2-thiouridine), and ncm5U (5-carbamoylmethyl uridine). The elongator complex catalyzes formation of carboxymethyluridine in the wobble base at position 34 in tRNAs.</text>
</comment>
<dbReference type="AlphaFoldDB" id="L2GHI0"/>
<dbReference type="SUPFAM" id="SSF69322">
    <property type="entry name" value="Tricorn protease domain 2"/>
    <property type="match status" value="1"/>
</dbReference>
<dbReference type="InterPro" id="IPR056166">
    <property type="entry name" value="TPR_ELP1"/>
</dbReference>
<keyword evidence="5" id="KW-0539">Nucleus</keyword>
<proteinExistence type="inferred from homology"/>
<feature type="region of interest" description="Disordered" evidence="6">
    <location>
        <begin position="688"/>
        <end position="709"/>
    </location>
</feature>
<dbReference type="GO" id="GO:0033588">
    <property type="term" value="C:elongator holoenzyme complex"/>
    <property type="evidence" value="ECO:0007669"/>
    <property type="project" value="EnsemblFungi"/>
</dbReference>
<protein>
    <recommendedName>
        <fullName evidence="5">Elongator complex protein 1</fullName>
    </recommendedName>
</protein>
<dbReference type="Pfam" id="PF23797">
    <property type="entry name" value="Beta-prop_ELP1_2nd"/>
    <property type="match status" value="1"/>
</dbReference>
<dbReference type="GO" id="GO:0005634">
    <property type="term" value="C:nucleus"/>
    <property type="evidence" value="ECO:0007669"/>
    <property type="project" value="UniProtKB-SubCell"/>
</dbReference>
<keyword evidence="3 5" id="KW-0963">Cytoplasm</keyword>
<dbReference type="SUPFAM" id="SSF82171">
    <property type="entry name" value="DPP6 N-terminal domain-like"/>
    <property type="match status" value="1"/>
</dbReference>
<feature type="region of interest" description="Disordered" evidence="6">
    <location>
        <begin position="1058"/>
        <end position="1082"/>
    </location>
</feature>
<dbReference type="PANTHER" id="PTHR12747:SF0">
    <property type="entry name" value="ELONGATOR COMPLEX PROTEIN 1"/>
    <property type="match status" value="1"/>
</dbReference>
<dbReference type="InterPro" id="IPR056167">
    <property type="entry name" value="A-sol_ELP1"/>
</dbReference>
<evidence type="ECO:0000256" key="3">
    <source>
        <dbReference type="ARBA" id="ARBA00022490"/>
    </source>
</evidence>
<dbReference type="EMBL" id="KB020351">
    <property type="protein sequence ID" value="ELA37726.1"/>
    <property type="molecule type" value="Genomic_DNA"/>
</dbReference>
<reference evidence="12" key="1">
    <citation type="submission" date="2012-08" db="EMBL/GenBank/DDBJ databases">
        <title>Genome analysis of Colletotrichum orbiculare and Colletotrichum fructicola.</title>
        <authorList>
            <person name="Gan P.H.P."/>
            <person name="Ikeda K."/>
            <person name="Irieda H."/>
            <person name="Narusaka M."/>
            <person name="O'Connell R.J."/>
            <person name="Narusaka Y."/>
            <person name="Takano Y."/>
            <person name="Kubo Y."/>
            <person name="Shirasu K."/>
        </authorList>
    </citation>
    <scope>NUCLEOTIDE SEQUENCE</scope>
    <source>
        <strain evidence="12">Nara gc5</strain>
    </source>
</reference>
<dbReference type="PIRSF" id="PIRSF017233">
    <property type="entry name" value="IKAP"/>
    <property type="match status" value="1"/>
</dbReference>